<accession>A0A7G9S633</accession>
<reference evidence="3 4" key="1">
    <citation type="submission" date="2020-08" db="EMBL/GenBank/DDBJ databases">
        <title>Genome sequence of Leucobacter denitrificans KACC 14055T.</title>
        <authorList>
            <person name="Hyun D.-W."/>
            <person name="Bae J.-W."/>
        </authorList>
    </citation>
    <scope>NUCLEOTIDE SEQUENCE [LARGE SCALE GENOMIC DNA]</scope>
    <source>
        <strain evidence="3 4">KACC 14055</strain>
    </source>
</reference>
<dbReference type="Pfam" id="PF22504">
    <property type="entry name" value="DUF6993"/>
    <property type="match status" value="1"/>
</dbReference>
<dbReference type="Proteomes" id="UP000515934">
    <property type="component" value="Chromosome"/>
</dbReference>
<dbReference type="KEGG" id="ldn:H9L06_02930"/>
<feature type="compositionally biased region" description="Polar residues" evidence="1">
    <location>
        <begin position="46"/>
        <end position="57"/>
    </location>
</feature>
<evidence type="ECO:0000313" key="3">
    <source>
        <dbReference type="EMBL" id="QNN63308.1"/>
    </source>
</evidence>
<dbReference type="InterPro" id="IPR054262">
    <property type="entry name" value="DUF6993"/>
</dbReference>
<dbReference type="PROSITE" id="PS51257">
    <property type="entry name" value="PROKAR_LIPOPROTEIN"/>
    <property type="match status" value="1"/>
</dbReference>
<protein>
    <recommendedName>
        <fullName evidence="2">DUF6993 domain-containing protein</fullName>
    </recommendedName>
</protein>
<feature type="domain" description="DUF6993" evidence="2">
    <location>
        <begin position="77"/>
        <end position="162"/>
    </location>
</feature>
<evidence type="ECO:0000313" key="4">
    <source>
        <dbReference type="Proteomes" id="UP000515934"/>
    </source>
</evidence>
<evidence type="ECO:0000256" key="1">
    <source>
        <dbReference type="SAM" id="MobiDB-lite"/>
    </source>
</evidence>
<dbReference type="EMBL" id="CP060716">
    <property type="protein sequence ID" value="QNN63308.1"/>
    <property type="molecule type" value="Genomic_DNA"/>
</dbReference>
<keyword evidence="4" id="KW-1185">Reference proteome</keyword>
<name>A0A7G9S633_9MICO</name>
<dbReference type="RefSeq" id="WP_187555775.1">
    <property type="nucleotide sequence ID" value="NZ_CP060716.1"/>
</dbReference>
<dbReference type="AlphaFoldDB" id="A0A7G9S633"/>
<feature type="region of interest" description="Disordered" evidence="1">
    <location>
        <begin position="37"/>
        <end position="64"/>
    </location>
</feature>
<proteinExistence type="predicted"/>
<organism evidence="3 4">
    <name type="scientific">Leucobacter denitrificans</name>
    <dbReference type="NCBI Taxonomy" id="683042"/>
    <lineage>
        <taxon>Bacteria</taxon>
        <taxon>Bacillati</taxon>
        <taxon>Actinomycetota</taxon>
        <taxon>Actinomycetes</taxon>
        <taxon>Micrococcales</taxon>
        <taxon>Microbacteriaceae</taxon>
        <taxon>Leucobacter</taxon>
    </lineage>
</organism>
<sequence length="168" mass="17490">MVVNRAQRVAAVIAGGVALAFGLSSCVLLEGPSPEVPERTVRVTPSVPSEDSGNSESPVPPEGSAEAKFADFTAALKSFAGGTEAVRGQPIVNSLVSAGFDKSAMQVSFDTSRTNLVADSIFVSVRIDESCLLGQITTESRELVTDLAPAVGPDQNICLIGQTRPIDW</sequence>
<gene>
    <name evidence="3" type="ORF">H9L06_02930</name>
</gene>
<evidence type="ECO:0000259" key="2">
    <source>
        <dbReference type="Pfam" id="PF22504"/>
    </source>
</evidence>